<dbReference type="SMART" id="SM00028">
    <property type="entry name" value="TPR"/>
    <property type="match status" value="8"/>
</dbReference>
<dbReference type="InterPro" id="IPR011990">
    <property type="entry name" value="TPR-like_helical_dom_sf"/>
</dbReference>
<dbReference type="OrthoDB" id="1658288at2759"/>
<dbReference type="Pfam" id="PF13424">
    <property type="entry name" value="TPR_12"/>
    <property type="match status" value="6"/>
</dbReference>
<dbReference type="PANTHER" id="PTHR46082:SF6">
    <property type="entry name" value="AAA+ ATPASE DOMAIN-CONTAINING PROTEIN-RELATED"/>
    <property type="match status" value="1"/>
</dbReference>
<dbReference type="Gene3D" id="3.40.50.300">
    <property type="entry name" value="P-loop containing nucleotide triphosphate hydrolases"/>
    <property type="match status" value="1"/>
</dbReference>
<organism evidence="1 2">
    <name type="scientific">Glonium stellatum</name>
    <dbReference type="NCBI Taxonomy" id="574774"/>
    <lineage>
        <taxon>Eukaryota</taxon>
        <taxon>Fungi</taxon>
        <taxon>Dikarya</taxon>
        <taxon>Ascomycota</taxon>
        <taxon>Pezizomycotina</taxon>
        <taxon>Dothideomycetes</taxon>
        <taxon>Pleosporomycetidae</taxon>
        <taxon>Gloniales</taxon>
        <taxon>Gloniaceae</taxon>
        <taxon>Glonium</taxon>
    </lineage>
</organism>
<dbReference type="GO" id="GO:0043531">
    <property type="term" value="F:ADP binding"/>
    <property type="evidence" value="ECO:0007669"/>
    <property type="project" value="InterPro"/>
</dbReference>
<evidence type="ECO:0000313" key="2">
    <source>
        <dbReference type="Proteomes" id="UP000250140"/>
    </source>
</evidence>
<dbReference type="InterPro" id="IPR027417">
    <property type="entry name" value="P-loop_NTPase"/>
</dbReference>
<dbReference type="Proteomes" id="UP000250140">
    <property type="component" value="Unassembled WGS sequence"/>
</dbReference>
<name>A0A8E2EQ55_9PEZI</name>
<evidence type="ECO:0000313" key="1">
    <source>
        <dbReference type="EMBL" id="OCL02580.1"/>
    </source>
</evidence>
<gene>
    <name evidence="1" type="ORF">AOQ84DRAFT_327201</name>
</gene>
<dbReference type="EMBL" id="KV750925">
    <property type="protein sequence ID" value="OCL02580.1"/>
    <property type="molecule type" value="Genomic_DNA"/>
</dbReference>
<feature type="non-terminal residue" evidence="1">
    <location>
        <position position="1"/>
    </location>
</feature>
<reference evidence="1 2" key="1">
    <citation type="journal article" date="2016" name="Nat. Commun.">
        <title>Ectomycorrhizal ecology is imprinted in the genome of the dominant symbiotic fungus Cenococcum geophilum.</title>
        <authorList>
            <consortium name="DOE Joint Genome Institute"/>
            <person name="Peter M."/>
            <person name="Kohler A."/>
            <person name="Ohm R.A."/>
            <person name="Kuo A."/>
            <person name="Krutzmann J."/>
            <person name="Morin E."/>
            <person name="Arend M."/>
            <person name="Barry K.W."/>
            <person name="Binder M."/>
            <person name="Choi C."/>
            <person name="Clum A."/>
            <person name="Copeland A."/>
            <person name="Grisel N."/>
            <person name="Haridas S."/>
            <person name="Kipfer T."/>
            <person name="LaButti K."/>
            <person name="Lindquist E."/>
            <person name="Lipzen A."/>
            <person name="Maire R."/>
            <person name="Meier B."/>
            <person name="Mihaltcheva S."/>
            <person name="Molinier V."/>
            <person name="Murat C."/>
            <person name="Poggeler S."/>
            <person name="Quandt C.A."/>
            <person name="Sperisen C."/>
            <person name="Tritt A."/>
            <person name="Tisserant E."/>
            <person name="Crous P.W."/>
            <person name="Henrissat B."/>
            <person name="Nehls U."/>
            <person name="Egli S."/>
            <person name="Spatafora J.W."/>
            <person name="Grigoriev I.V."/>
            <person name="Martin F.M."/>
        </authorList>
    </citation>
    <scope>NUCLEOTIDE SEQUENCE [LARGE SCALE GENOMIC DNA]</scope>
    <source>
        <strain evidence="1 2">CBS 207.34</strain>
    </source>
</reference>
<dbReference type="SUPFAM" id="SSF52540">
    <property type="entry name" value="P-loop containing nucleoside triphosphate hydrolases"/>
    <property type="match status" value="1"/>
</dbReference>
<dbReference type="InterPro" id="IPR053137">
    <property type="entry name" value="NLR-like"/>
</dbReference>
<dbReference type="AlphaFoldDB" id="A0A8E2EQ55"/>
<dbReference type="InterPro" id="IPR019734">
    <property type="entry name" value="TPR_rpt"/>
</dbReference>
<dbReference type="Gene3D" id="1.25.40.10">
    <property type="entry name" value="Tetratricopeptide repeat domain"/>
    <property type="match status" value="3"/>
</dbReference>
<dbReference type="SUPFAM" id="SSF48452">
    <property type="entry name" value="TPR-like"/>
    <property type="match status" value="2"/>
</dbReference>
<sequence>MAELLVAGTALGVASSLITFGDVAWRVLKRLKEYNDKAGDSPAIIKRINSQLPVFLNKLEELKLEAGSKSINPQTSLAVAIISCNELIQRLDILTRKLLLEEMESRRKRLKKALLSVYYEKELLKIWEEIENYKTLLIFHFTEMKEAVRKPSAKPIFMVPFEKDPKFVSRTSVIADIEQVLKKQSRIAIAGIGGVGKSQIAIEYCYRFKERYSQAQVLWAHAGTDSKFRQAYKDIARQLLIPGWDVPGADTLQLVYEHLSNAESRWLLVLDNADDAEIFFPSSKMQGRPGGMARHIPHNSHGSVIITTRDARVGRRLSNGEEPIYISQMTTQEAKAMIRSRVSENCCESDLEKVIHKLGFLPLAITQAAAFIAETRITLSKYLDLLDADDSSILSREFDDWRRDSEAANSVIQTWKLTFDQIRRQSSRAADILSLMAVLDRQGLHLSLFRHPDENEAEFLTALGILQSFSLISTEKGGKIFEMHRLIQLATQSWLHLHSALNKLREQALGLISERFPLPNFENRKMCGMLSPHAQAILCNTFSSDCTLQYTKLLNNLGCYEHAQGLYEAAHQKLSRAVKERKRVLGMEHPDTLTSLCNLALTLNQQCKYADAEKMGRQALYGREELLGKENPDTLISLTNLAWTLSQQAKYIEAEEMSRLAVDRCVKVLGGDHINTLRAISNRAVLLAYRGEYGAAEEMSRQILDKREKIFGMEHPDTLTSITNLASALQLQGKYKVAEDMFRNVLTIKEKVLGKEHPLTILVISYIAGSLLGQGKYQEAEEIECHAVKIKEKILGCEHQDTISSITNLAVMLAHQGKHEDAIEMHKRAINIQKKMWGEEHPGILTSFQGLAQLLQHQGKDEEALEMFSSAIKIQKRILGNEHPVVLISAQNLALMLQRQGKYEEALEVSSSAIGIQKKLLGEEHPATLACLNNLAYILQEKGDESIDSAKEMIRRVIAGREKVLGKEHPDTLVSIYTLALLLHKQEKYKDAEDLYQRASTGLKKTLGASHKTTLWCDWYYFNMMQEVKQKERVGIRWHRSLFRCVEDEFTALILHQITNI</sequence>
<dbReference type="PANTHER" id="PTHR46082">
    <property type="entry name" value="ATP/GTP-BINDING PROTEIN-RELATED"/>
    <property type="match status" value="1"/>
</dbReference>
<proteinExistence type="predicted"/>
<accession>A0A8E2EQ55</accession>
<keyword evidence="2" id="KW-1185">Reference proteome</keyword>
<protein>
    <submittedName>
        <fullName evidence="1">TPR-like protein</fullName>
    </submittedName>
</protein>